<feature type="domain" description="Pyruvate phosphate dikinase AMP/ATP-binding" evidence="16">
    <location>
        <begin position="133"/>
        <end position="436"/>
    </location>
</feature>
<keyword evidence="18" id="KW-1185">Reference proteome</keyword>
<dbReference type="GO" id="GO:0006094">
    <property type="term" value="P:gluconeogenesis"/>
    <property type="evidence" value="ECO:0007669"/>
    <property type="project" value="UniProtKB-UniPathway"/>
</dbReference>
<comment type="cofactor">
    <cofactor evidence="1">
        <name>Mg(2+)</name>
        <dbReference type="ChEBI" id="CHEBI:18420"/>
    </cofactor>
</comment>
<dbReference type="KEGG" id="dfl:DFE_2349"/>
<dbReference type="PANTHER" id="PTHR43030">
    <property type="entry name" value="PHOSPHOENOLPYRUVATE SYNTHASE"/>
    <property type="match status" value="1"/>
</dbReference>
<keyword evidence="17" id="KW-0670">Pyruvate</keyword>
<evidence type="ECO:0000256" key="8">
    <source>
        <dbReference type="ARBA" id="ARBA00022723"/>
    </source>
</evidence>
<dbReference type="EC" id="2.7.9.2" evidence="5"/>
<dbReference type="Pfam" id="PF01326">
    <property type="entry name" value="PPDK_N"/>
    <property type="match status" value="1"/>
</dbReference>
<evidence type="ECO:0000256" key="11">
    <source>
        <dbReference type="ARBA" id="ARBA00022840"/>
    </source>
</evidence>
<proteinExistence type="inferred from homology"/>
<evidence type="ECO:0000256" key="4">
    <source>
        <dbReference type="ARBA" id="ARBA00007837"/>
    </source>
</evidence>
<dbReference type="InterPro" id="IPR008279">
    <property type="entry name" value="PEP-util_enz_mobile_dom"/>
</dbReference>
<evidence type="ECO:0000256" key="12">
    <source>
        <dbReference type="ARBA" id="ARBA00022842"/>
    </source>
</evidence>
<comment type="pathway">
    <text evidence="3">Carbohydrate biosynthesis; gluconeogenesis.</text>
</comment>
<dbReference type="GO" id="GO:0005524">
    <property type="term" value="F:ATP binding"/>
    <property type="evidence" value="ECO:0007669"/>
    <property type="project" value="UniProtKB-KW"/>
</dbReference>
<dbReference type="Pfam" id="PF00391">
    <property type="entry name" value="PEP-utilizers"/>
    <property type="match status" value="1"/>
</dbReference>
<name>A0A2Z6B0U2_9BACT</name>
<reference evidence="17 18" key="1">
    <citation type="journal article" date="2018" name="Sci. Adv.">
        <title>Multi-heme cytochromes provide a pathway for survival in energy-limited environments.</title>
        <authorList>
            <person name="Deng X."/>
            <person name="Dohmae N."/>
            <person name="Nealson K.H."/>
            <person name="Hashimoto K."/>
            <person name="Okamoto A."/>
        </authorList>
    </citation>
    <scope>NUCLEOTIDE SEQUENCE [LARGE SCALE GENOMIC DNA]</scope>
    <source>
        <strain evidence="17 18">IS5</strain>
    </source>
</reference>
<comment type="function">
    <text evidence="2">Catalyzes the phosphorylation of pyruvate to phosphoenolpyruvate.</text>
</comment>
<dbReference type="SUPFAM" id="SSF52009">
    <property type="entry name" value="Phosphohistidine domain"/>
    <property type="match status" value="1"/>
</dbReference>
<evidence type="ECO:0000256" key="14">
    <source>
        <dbReference type="ARBA" id="ARBA00047700"/>
    </source>
</evidence>
<evidence type="ECO:0000256" key="7">
    <source>
        <dbReference type="ARBA" id="ARBA00022679"/>
    </source>
</evidence>
<dbReference type="UniPathway" id="UPA00138"/>
<evidence type="ECO:0000256" key="9">
    <source>
        <dbReference type="ARBA" id="ARBA00022741"/>
    </source>
</evidence>
<keyword evidence="12" id="KW-0460">Magnesium</keyword>
<dbReference type="Gene3D" id="3.50.30.10">
    <property type="entry name" value="Phosphohistidine domain"/>
    <property type="match status" value="1"/>
</dbReference>
<evidence type="ECO:0000256" key="1">
    <source>
        <dbReference type="ARBA" id="ARBA00001946"/>
    </source>
</evidence>
<comment type="catalytic activity">
    <reaction evidence="14">
        <text>pyruvate + ATP + H2O = phosphoenolpyruvate + AMP + phosphate + 2 H(+)</text>
        <dbReference type="Rhea" id="RHEA:11364"/>
        <dbReference type="ChEBI" id="CHEBI:15361"/>
        <dbReference type="ChEBI" id="CHEBI:15377"/>
        <dbReference type="ChEBI" id="CHEBI:15378"/>
        <dbReference type="ChEBI" id="CHEBI:30616"/>
        <dbReference type="ChEBI" id="CHEBI:43474"/>
        <dbReference type="ChEBI" id="CHEBI:58702"/>
        <dbReference type="ChEBI" id="CHEBI:456215"/>
        <dbReference type="EC" id="2.7.9.2"/>
    </reaction>
</comment>
<evidence type="ECO:0000256" key="6">
    <source>
        <dbReference type="ARBA" id="ARBA00021623"/>
    </source>
</evidence>
<dbReference type="AlphaFoldDB" id="A0A2Z6B0U2"/>
<evidence type="ECO:0000313" key="17">
    <source>
        <dbReference type="EMBL" id="BBD09075.1"/>
    </source>
</evidence>
<keyword evidence="11" id="KW-0067">ATP-binding</keyword>
<evidence type="ECO:0000256" key="13">
    <source>
        <dbReference type="ARBA" id="ARBA00033470"/>
    </source>
</evidence>
<evidence type="ECO:0000259" key="15">
    <source>
        <dbReference type="Pfam" id="PF00391"/>
    </source>
</evidence>
<accession>A0A2Z6B0U2</accession>
<sequence>MINFFRRIFGRSTTNAVDEERLRAEFQSRYHHFRQLLRHDREAHECMMDIEEALRGEALFDMPFVRQLATRATESTSRIVADLMSLAPGRYDNLQTRFQTIQANISPHIEPRQPPKTGPLTVNLAEISRELADFVGPKMAYLGEAGAMPGIDIPQGFVISAESYRRFMSHRGLKQEIRQRIRTANLNGAKENEEVLFQLASSLQQLIIESPLPDDVAAAIMDGMDSLDDGQRLRVAMRSSGLGEDLAEAAFAGQYKTKLNVSRDEALLVYKVVVASKYGRQAMSYRWRKGIRDEDAAMCVGVMRMVDATAGGVAYSSGAMDPLDLNVSVHSTWGLPKTVVDGSADADLFRFDRCNPPTMLDRTIAHKDTLFACRPDEGTCSQEVESSRCDKPSLTNSKAKAIAALALRLDEHFGSPQDIEWALDAKGNIILLQTRTLLRPLAPIQDLWQAAEQDDAAPLGHVLLSGGNTASPGSTCGKVFRARSQADLLLFPEGDILLIRQALPSWAPLMHRARGVISEMGSAAGHLANVAREFDVPALFGLKGAYGSLEPGATITLDANTRKVYQGRIEGLHGCGPRSAETIRNSPVHASLRGAARHILPLHLLDPDSPEFRPRNCESLHDLVRFCHEKSVREMFSFGQDRQSPRTSAKQLYHDGAKQFWVLNLDDGYLKDEDERFIRLENIASIPMLALWEGINAVPWEGPPPVNARGLLSVMFEATANPALEPALASHYAQRNYFMVTRNFVSLQSRFGFHFCGVEALVGEQESDNYAEFQFQGGAAGRRRRILRTKLIADLLQERDFRVKLRGDALSARMEGFDRASMVRRLRALGYLIIHTRQLDMIMADPAEAQRRRKMLSGQLDKFFLD</sequence>
<gene>
    <name evidence="17" type="ORF">DFE_2349</name>
</gene>
<dbReference type="EMBL" id="AP017378">
    <property type="protein sequence ID" value="BBD09075.1"/>
    <property type="molecule type" value="Genomic_DNA"/>
</dbReference>
<dbReference type="GO" id="GO:0046872">
    <property type="term" value="F:metal ion binding"/>
    <property type="evidence" value="ECO:0007669"/>
    <property type="project" value="UniProtKB-KW"/>
</dbReference>
<dbReference type="RefSeq" id="WP_172961728.1">
    <property type="nucleotide sequence ID" value="NZ_AP017378.1"/>
</dbReference>
<dbReference type="InterPro" id="IPR013815">
    <property type="entry name" value="ATP_grasp_subdomain_1"/>
</dbReference>
<evidence type="ECO:0000313" key="18">
    <source>
        <dbReference type="Proteomes" id="UP000269883"/>
    </source>
</evidence>
<dbReference type="InterPro" id="IPR002192">
    <property type="entry name" value="PPDK_AMP/ATP-bd"/>
</dbReference>
<evidence type="ECO:0000256" key="10">
    <source>
        <dbReference type="ARBA" id="ARBA00022777"/>
    </source>
</evidence>
<feature type="domain" description="PEP-utilising enzyme mobile" evidence="15">
    <location>
        <begin position="491"/>
        <end position="561"/>
    </location>
</feature>
<dbReference type="PANTHER" id="PTHR43030:SF1">
    <property type="entry name" value="PHOSPHOENOLPYRUVATE SYNTHASE"/>
    <property type="match status" value="1"/>
</dbReference>
<dbReference type="Gene3D" id="3.30.470.20">
    <property type="entry name" value="ATP-grasp fold, B domain"/>
    <property type="match status" value="1"/>
</dbReference>
<keyword evidence="8" id="KW-0479">Metal-binding</keyword>
<evidence type="ECO:0000256" key="3">
    <source>
        <dbReference type="ARBA" id="ARBA00004742"/>
    </source>
</evidence>
<dbReference type="GO" id="GO:0008986">
    <property type="term" value="F:pyruvate, water dikinase activity"/>
    <property type="evidence" value="ECO:0007669"/>
    <property type="project" value="UniProtKB-EC"/>
</dbReference>
<dbReference type="SUPFAM" id="SSF56059">
    <property type="entry name" value="Glutathione synthetase ATP-binding domain-like"/>
    <property type="match status" value="1"/>
</dbReference>
<organism evidence="17 18">
    <name type="scientific">Desulfovibrio ferrophilus</name>
    <dbReference type="NCBI Taxonomy" id="241368"/>
    <lineage>
        <taxon>Bacteria</taxon>
        <taxon>Pseudomonadati</taxon>
        <taxon>Thermodesulfobacteriota</taxon>
        <taxon>Desulfovibrionia</taxon>
        <taxon>Desulfovibrionales</taxon>
        <taxon>Desulfovibrionaceae</taxon>
        <taxon>Desulfovibrio</taxon>
    </lineage>
</organism>
<keyword evidence="10 17" id="KW-0418">Kinase</keyword>
<dbReference type="InterPro" id="IPR006319">
    <property type="entry name" value="PEP_synth"/>
</dbReference>
<evidence type="ECO:0000256" key="2">
    <source>
        <dbReference type="ARBA" id="ARBA00002988"/>
    </source>
</evidence>
<keyword evidence="9" id="KW-0547">Nucleotide-binding</keyword>
<dbReference type="Gene3D" id="3.30.1490.20">
    <property type="entry name" value="ATP-grasp fold, A domain"/>
    <property type="match status" value="1"/>
</dbReference>
<dbReference type="Proteomes" id="UP000269883">
    <property type="component" value="Chromosome"/>
</dbReference>
<evidence type="ECO:0000259" key="16">
    <source>
        <dbReference type="Pfam" id="PF01326"/>
    </source>
</evidence>
<evidence type="ECO:0000256" key="5">
    <source>
        <dbReference type="ARBA" id="ARBA00011996"/>
    </source>
</evidence>
<comment type="similarity">
    <text evidence="4">Belongs to the PEP-utilizing enzyme family.</text>
</comment>
<dbReference type="InterPro" id="IPR036637">
    <property type="entry name" value="Phosphohistidine_dom_sf"/>
</dbReference>
<protein>
    <recommendedName>
        <fullName evidence="6">Phosphoenolpyruvate synthase</fullName>
        <ecNumber evidence="5">2.7.9.2</ecNumber>
    </recommendedName>
    <alternativeName>
        <fullName evidence="13">Pyruvate, water dikinase</fullName>
    </alternativeName>
</protein>
<keyword evidence="7" id="KW-0808">Transferase</keyword>